<name>A0A9Q8YCT9_ENSAD</name>
<feature type="signal peptide" evidence="2">
    <location>
        <begin position="1"/>
        <end position="18"/>
    </location>
</feature>
<feature type="chain" id="PRO_5040343389" description="Lipoprotein" evidence="2">
    <location>
        <begin position="19"/>
        <end position="76"/>
    </location>
</feature>
<proteinExistence type="predicted"/>
<feature type="compositionally biased region" description="Polar residues" evidence="1">
    <location>
        <begin position="66"/>
        <end position="76"/>
    </location>
</feature>
<geneLocation type="plasmid" evidence="3 4">
    <name>pA</name>
</geneLocation>
<dbReference type="OrthoDB" id="8084577at2"/>
<evidence type="ECO:0000313" key="3">
    <source>
        <dbReference type="EMBL" id="USJ26567.1"/>
    </source>
</evidence>
<organism evidence="3 4">
    <name type="scientific">Ensifer adhaerens</name>
    <name type="common">Sinorhizobium morelense</name>
    <dbReference type="NCBI Taxonomy" id="106592"/>
    <lineage>
        <taxon>Bacteria</taxon>
        <taxon>Pseudomonadati</taxon>
        <taxon>Pseudomonadota</taxon>
        <taxon>Alphaproteobacteria</taxon>
        <taxon>Hyphomicrobiales</taxon>
        <taxon>Rhizobiaceae</taxon>
        <taxon>Sinorhizobium/Ensifer group</taxon>
        <taxon>Ensifer</taxon>
    </lineage>
</organism>
<dbReference type="EMBL" id="CP098808">
    <property type="protein sequence ID" value="USJ26567.1"/>
    <property type="molecule type" value="Genomic_DNA"/>
</dbReference>
<keyword evidence="2" id="KW-0732">Signal</keyword>
<dbReference type="Proteomes" id="UP001055460">
    <property type="component" value="Plasmid pA"/>
</dbReference>
<evidence type="ECO:0000256" key="2">
    <source>
        <dbReference type="SAM" id="SignalP"/>
    </source>
</evidence>
<feature type="region of interest" description="Disordered" evidence="1">
    <location>
        <begin position="28"/>
        <end position="76"/>
    </location>
</feature>
<accession>A0A9Q8YCT9</accession>
<keyword evidence="3" id="KW-0614">Plasmid</keyword>
<sequence length="76" mass="7920">MKRLFSMALLPMILGGCAATLPAEVSSLGDPANSTNGIRSTQYRSPISGYTHREPTGPKAWGPLNDAQSTAKGDAS</sequence>
<evidence type="ECO:0000256" key="1">
    <source>
        <dbReference type="SAM" id="MobiDB-lite"/>
    </source>
</evidence>
<dbReference type="PROSITE" id="PS51257">
    <property type="entry name" value="PROKAR_LIPOPROTEIN"/>
    <property type="match status" value="1"/>
</dbReference>
<gene>
    <name evidence="3" type="ORF">NE863_21705</name>
</gene>
<dbReference type="AlphaFoldDB" id="A0A9Q8YCT9"/>
<evidence type="ECO:0000313" key="4">
    <source>
        <dbReference type="Proteomes" id="UP001055460"/>
    </source>
</evidence>
<evidence type="ECO:0008006" key="5">
    <source>
        <dbReference type="Google" id="ProtNLM"/>
    </source>
</evidence>
<protein>
    <recommendedName>
        <fullName evidence="5">Lipoprotein</fullName>
    </recommendedName>
</protein>
<feature type="compositionally biased region" description="Polar residues" evidence="1">
    <location>
        <begin position="32"/>
        <end position="45"/>
    </location>
</feature>
<dbReference type="RefSeq" id="WP_060530272.1">
    <property type="nucleotide sequence ID" value="NZ_CP098808.1"/>
</dbReference>
<reference evidence="3" key="1">
    <citation type="submission" date="2022-06" db="EMBL/GenBank/DDBJ databases">
        <title>Physiological and biochemical characterization and genomic elucidation of a strain of the genus Ensifer adhaerens M8 that combines arsenic oxidation and chromium reduction.</title>
        <authorList>
            <person name="Li X."/>
            <person name="Yu c."/>
        </authorList>
    </citation>
    <scope>NUCLEOTIDE SEQUENCE</scope>
    <source>
        <strain evidence="3">M8</strain>
        <plasmid evidence="3">pA</plasmid>
    </source>
</reference>